<gene>
    <name evidence="2" type="ORF">B4114_2920</name>
    <name evidence="1" type="ORF">GS8_87</name>
</gene>
<organism evidence="2 3">
    <name type="scientific">Geobacillus stearothermophilus</name>
    <name type="common">Bacillus stearothermophilus</name>
    <dbReference type="NCBI Taxonomy" id="1422"/>
    <lineage>
        <taxon>Bacteria</taxon>
        <taxon>Bacillati</taxon>
        <taxon>Bacillota</taxon>
        <taxon>Bacilli</taxon>
        <taxon>Bacillales</taxon>
        <taxon>Anoxybacillaceae</taxon>
        <taxon>Geobacillus</taxon>
    </lineage>
</organism>
<reference evidence="2 3" key="1">
    <citation type="submission" date="2016-01" db="EMBL/GenBank/DDBJ databases">
        <title>Draft Genome Sequences of Seven Thermophilic Sporeformers Isolated from Foods.</title>
        <authorList>
            <person name="Berendsen E.M."/>
            <person name="Wells-Bennik M.H."/>
            <person name="Krawcyk A.O."/>
            <person name="De Jong A."/>
            <person name="Holsappel S."/>
            <person name="Eijlander R.T."/>
            <person name="Kuipers O.P."/>
        </authorList>
    </citation>
    <scope>NUCLEOTIDE SEQUENCE [LARGE SCALE GENOMIC DNA]</scope>
    <source>
        <strain evidence="2 3">B4114</strain>
    </source>
</reference>
<reference evidence="1 4" key="2">
    <citation type="submission" date="2016-03" db="EMBL/GenBank/DDBJ databases">
        <title>Spore heat resistance.</title>
        <authorList>
            <person name="Boekhorst J."/>
            <person name="Berendsen E.M."/>
            <person name="Wells-Bennik M.H."/>
            <person name="Kuipers O.P."/>
        </authorList>
    </citation>
    <scope>NUCLEOTIDE SEQUENCE [LARGE SCALE GENOMIC DNA]</scope>
    <source>
        <strain evidence="1 4">GS8</strain>
    </source>
</reference>
<name>A0A150NCU6_GEOSE</name>
<keyword evidence="4" id="KW-1185">Reference proteome</keyword>
<dbReference type="EMBL" id="LQYY01000046">
    <property type="protein sequence ID" value="KYD34521.1"/>
    <property type="molecule type" value="Genomic_DNA"/>
</dbReference>
<evidence type="ECO:0000313" key="2">
    <source>
        <dbReference type="EMBL" id="KYD34521.1"/>
    </source>
</evidence>
<dbReference type="Proteomes" id="UP000075517">
    <property type="component" value="Unassembled WGS sequence"/>
</dbReference>
<evidence type="ECO:0000313" key="3">
    <source>
        <dbReference type="Proteomes" id="UP000075517"/>
    </source>
</evidence>
<protein>
    <submittedName>
        <fullName evidence="1">ATPase</fullName>
    </submittedName>
</protein>
<dbReference type="AlphaFoldDB" id="A0A150NCU6"/>
<accession>A0A150NCU6</accession>
<evidence type="ECO:0000313" key="4">
    <source>
        <dbReference type="Proteomes" id="UP000773850"/>
    </source>
</evidence>
<sequence>MSRIHSTSERKNPPDFRRKGAKCEVEINIMNEGTKKGFDALPKGCTGAYHEKHGS</sequence>
<evidence type="ECO:0000313" key="1">
    <source>
        <dbReference type="EMBL" id="KAF6512608.1"/>
    </source>
</evidence>
<comment type="caution">
    <text evidence="2">The sequence shown here is derived from an EMBL/GenBank/DDBJ whole genome shotgun (WGS) entry which is preliminary data.</text>
</comment>
<proteinExistence type="predicted"/>
<dbReference type="EMBL" id="LUCS01000003">
    <property type="protein sequence ID" value="KAF6512608.1"/>
    <property type="molecule type" value="Genomic_DNA"/>
</dbReference>
<dbReference type="PATRIC" id="fig|1422.17.peg.2642"/>
<dbReference type="Proteomes" id="UP000773850">
    <property type="component" value="Unassembled WGS sequence"/>
</dbReference>